<dbReference type="Pfam" id="PF13531">
    <property type="entry name" value="SBP_bac_11"/>
    <property type="match status" value="1"/>
</dbReference>
<dbReference type="Proteomes" id="UP000027746">
    <property type="component" value="Unassembled WGS sequence"/>
</dbReference>
<dbReference type="GO" id="GO:0046872">
    <property type="term" value="F:metal ion binding"/>
    <property type="evidence" value="ECO:0007669"/>
    <property type="project" value="UniProtKB-KW"/>
</dbReference>
<dbReference type="GO" id="GO:1901359">
    <property type="term" value="F:tungstate binding"/>
    <property type="evidence" value="ECO:0007669"/>
    <property type="project" value="UniProtKB-ARBA"/>
</dbReference>
<comment type="similarity">
    <text evidence="1">Belongs to the bacterial solute-binding protein ModA family.</text>
</comment>
<name>A0A073JF05_9RHOB</name>
<dbReference type="OrthoDB" id="9785015at2"/>
<feature type="binding site" evidence="6">
    <location>
        <position position="35"/>
    </location>
    <ligand>
        <name>molybdate</name>
        <dbReference type="ChEBI" id="CHEBI:36264"/>
    </ligand>
</feature>
<dbReference type="GO" id="GO:0015689">
    <property type="term" value="P:molybdate ion transport"/>
    <property type="evidence" value="ECO:0007669"/>
    <property type="project" value="InterPro"/>
</dbReference>
<dbReference type="GO" id="GO:0030973">
    <property type="term" value="F:molybdate ion binding"/>
    <property type="evidence" value="ECO:0007669"/>
    <property type="project" value="TreeGrafter"/>
</dbReference>
<evidence type="ECO:0000256" key="4">
    <source>
        <dbReference type="ARBA" id="ARBA00022729"/>
    </source>
</evidence>
<proteinExistence type="inferred from homology"/>
<dbReference type="GO" id="GO:0030288">
    <property type="term" value="C:outer membrane-bounded periplasmic space"/>
    <property type="evidence" value="ECO:0007669"/>
    <property type="project" value="TreeGrafter"/>
</dbReference>
<dbReference type="Gene3D" id="3.40.190.10">
    <property type="entry name" value="Periplasmic binding protein-like II"/>
    <property type="match status" value="2"/>
</dbReference>
<dbReference type="EMBL" id="JAMD01000004">
    <property type="protein sequence ID" value="KEJ96307.1"/>
    <property type="molecule type" value="Genomic_DNA"/>
</dbReference>
<feature type="binding site" evidence="6">
    <location>
        <position position="186"/>
    </location>
    <ligand>
        <name>molybdate</name>
        <dbReference type="ChEBI" id="CHEBI:36264"/>
    </ligand>
</feature>
<evidence type="ECO:0000313" key="8">
    <source>
        <dbReference type="EMBL" id="KEJ96307.1"/>
    </source>
</evidence>
<evidence type="ECO:0000256" key="6">
    <source>
        <dbReference type="PIRSR" id="PIRSR004846-1"/>
    </source>
</evidence>
<evidence type="ECO:0000256" key="7">
    <source>
        <dbReference type="SAM" id="SignalP"/>
    </source>
</evidence>
<evidence type="ECO:0000256" key="5">
    <source>
        <dbReference type="ARBA" id="ARBA00062515"/>
    </source>
</evidence>
<dbReference type="RefSeq" id="WP_037925639.1">
    <property type="nucleotide sequence ID" value="NZ_CP054599.1"/>
</dbReference>
<dbReference type="PANTHER" id="PTHR30632:SF17">
    <property type="entry name" value="MOLYBDATE-BINDING PROTEIN MODA"/>
    <property type="match status" value="1"/>
</dbReference>
<protein>
    <submittedName>
        <fullName evidence="8">Molybdenum ABC transporter substrate-binding protein</fullName>
    </submittedName>
</protein>
<dbReference type="InterPro" id="IPR005950">
    <property type="entry name" value="ModA"/>
</dbReference>
<comment type="subunit">
    <text evidence="5">The complex is composed of two ATP-binding proteins (ModC), two transmembrane proteins (ModB) and a solute-binding protein (ModA).</text>
</comment>
<keyword evidence="3 6" id="KW-0479">Metal-binding</keyword>
<dbReference type="PIRSF" id="PIRSF004846">
    <property type="entry name" value="ModA"/>
    <property type="match status" value="1"/>
</dbReference>
<feature type="chain" id="PRO_5001690377" evidence="7">
    <location>
        <begin position="26"/>
        <end position="245"/>
    </location>
</feature>
<dbReference type="SUPFAM" id="SSF53850">
    <property type="entry name" value="Periplasmic binding protein-like II"/>
    <property type="match status" value="1"/>
</dbReference>
<feature type="binding site" evidence="6">
    <location>
        <position position="168"/>
    </location>
    <ligand>
        <name>molybdate</name>
        <dbReference type="ChEBI" id="CHEBI:36264"/>
    </ligand>
</feature>
<evidence type="ECO:0000256" key="1">
    <source>
        <dbReference type="ARBA" id="ARBA00009175"/>
    </source>
</evidence>
<feature type="binding site" evidence="6">
    <location>
        <position position="58"/>
    </location>
    <ligand>
        <name>molybdate</name>
        <dbReference type="ChEBI" id="CHEBI:36264"/>
    </ligand>
</feature>
<gene>
    <name evidence="8" type="ORF">SUH3_18775</name>
</gene>
<keyword evidence="9" id="KW-1185">Reference proteome</keyword>
<dbReference type="InterPro" id="IPR050682">
    <property type="entry name" value="ModA/WtpA"/>
</dbReference>
<evidence type="ECO:0000313" key="9">
    <source>
        <dbReference type="Proteomes" id="UP000027746"/>
    </source>
</evidence>
<keyword evidence="4 7" id="KW-0732">Signal</keyword>
<evidence type="ECO:0000256" key="2">
    <source>
        <dbReference type="ARBA" id="ARBA00022505"/>
    </source>
</evidence>
<dbReference type="GeneID" id="68870872"/>
<comment type="caution">
    <text evidence="8">The sequence shown here is derived from an EMBL/GenBank/DDBJ whole genome shotgun (WGS) entry which is preliminary data.</text>
</comment>
<feature type="signal peptide" evidence="7">
    <location>
        <begin position="1"/>
        <end position="25"/>
    </location>
</feature>
<organism evidence="8 9">
    <name type="scientific">Pseudosulfitobacter pseudonitzschiae</name>
    <dbReference type="NCBI Taxonomy" id="1402135"/>
    <lineage>
        <taxon>Bacteria</taxon>
        <taxon>Pseudomonadati</taxon>
        <taxon>Pseudomonadota</taxon>
        <taxon>Alphaproteobacteria</taxon>
        <taxon>Rhodobacterales</taxon>
        <taxon>Roseobacteraceae</taxon>
        <taxon>Pseudosulfitobacter</taxon>
    </lineage>
</organism>
<accession>A0A073JF05</accession>
<reference evidence="8 9" key="1">
    <citation type="submission" date="2014-01" db="EMBL/GenBank/DDBJ databases">
        <title>Sulfitobacter sp. H3 (MCCC 1A00686) Genome Sequencing.</title>
        <authorList>
            <person name="Lai Q."/>
            <person name="Hong Z."/>
        </authorList>
    </citation>
    <scope>NUCLEOTIDE SEQUENCE [LARGE SCALE GENOMIC DNA]</scope>
    <source>
        <strain evidence="8 9">H3</strain>
    </source>
</reference>
<dbReference type="NCBIfam" id="TIGR01256">
    <property type="entry name" value="modA"/>
    <property type="match status" value="1"/>
</dbReference>
<dbReference type="AlphaFoldDB" id="A0A073JF05"/>
<dbReference type="PANTHER" id="PTHR30632">
    <property type="entry name" value="MOLYBDATE-BINDING PERIPLASMIC PROTEIN"/>
    <property type="match status" value="1"/>
</dbReference>
<evidence type="ECO:0000256" key="3">
    <source>
        <dbReference type="ARBA" id="ARBA00022723"/>
    </source>
</evidence>
<sequence length="245" mass="25395">MGKAVLKILLLGTALLCTAALPAAARDLTVFAAASLRGALDEVAALSDTPVAISYGGSGAMARQVAQGAPADVVVLANPQWMTWLQDQGVVAADVPVTLLTNTLVLIGHDGPALPAPDATALLARLDGQRLAMGQRQSVPAGIYARAWLEHIGAWEALKPHLAEVENVRAALALVARGDAPLGVVYGSDARAEPEVHVLWEIPGDQHPPITYPAAALTPEGARFMAVLRSPQAAEIFASYGFGLP</sequence>
<feature type="binding site" evidence="6">
    <location>
        <position position="141"/>
    </location>
    <ligand>
        <name>molybdate</name>
        <dbReference type="ChEBI" id="CHEBI:36264"/>
    </ligand>
</feature>
<keyword evidence="2 6" id="KW-0500">Molybdenum</keyword>
<dbReference type="FunFam" id="3.40.190.10:FF:000035">
    <property type="entry name" value="Molybdate ABC transporter substrate-binding protein"/>
    <property type="match status" value="1"/>
</dbReference>